<protein>
    <submittedName>
        <fullName evidence="1 2">Uncharacterized protein</fullName>
    </submittedName>
</protein>
<proteinExistence type="predicted"/>
<dbReference type="Proteomes" id="UP000002051">
    <property type="component" value="Chromosome 6"/>
</dbReference>
<dbReference type="PANTHER" id="PTHR37610:SF40">
    <property type="entry name" value="OS01G0909600 PROTEIN"/>
    <property type="match status" value="1"/>
</dbReference>
<accession>G7KHX6</accession>
<evidence type="ECO:0000313" key="3">
    <source>
        <dbReference type="Proteomes" id="UP000002051"/>
    </source>
</evidence>
<dbReference type="HOGENOM" id="CLU_1605194_0_0_1"/>
<dbReference type="PANTHER" id="PTHR37610">
    <property type="entry name" value="CCHC-TYPE DOMAIN-CONTAINING PROTEIN"/>
    <property type="match status" value="1"/>
</dbReference>
<reference evidence="2" key="3">
    <citation type="submission" date="2015-04" db="UniProtKB">
        <authorList>
            <consortium name="EnsemblPlants"/>
        </authorList>
    </citation>
    <scope>IDENTIFICATION</scope>
    <source>
        <strain evidence="2">cv. Jemalong A17</strain>
    </source>
</reference>
<evidence type="ECO:0000313" key="1">
    <source>
        <dbReference type="EMBL" id="AES76158.1"/>
    </source>
</evidence>
<evidence type="ECO:0000313" key="2">
    <source>
        <dbReference type="EnsemblPlants" id="AES76158"/>
    </source>
</evidence>
<keyword evidence="3" id="KW-1185">Reference proteome</keyword>
<reference evidence="1 3" key="2">
    <citation type="journal article" date="2014" name="BMC Genomics">
        <title>An improved genome release (version Mt4.0) for the model legume Medicago truncatula.</title>
        <authorList>
            <person name="Tang H."/>
            <person name="Krishnakumar V."/>
            <person name="Bidwell S."/>
            <person name="Rosen B."/>
            <person name="Chan A."/>
            <person name="Zhou S."/>
            <person name="Gentzbittel L."/>
            <person name="Childs K.L."/>
            <person name="Yandell M."/>
            <person name="Gundlach H."/>
            <person name="Mayer K.F."/>
            <person name="Schwartz D.C."/>
            <person name="Town C.D."/>
        </authorList>
    </citation>
    <scope>GENOME REANNOTATION</scope>
    <source>
        <strain evidence="2 3">cv. Jemalong A17</strain>
    </source>
</reference>
<dbReference type="AlphaFoldDB" id="G7KHX6"/>
<name>G7KHX6_MEDTR</name>
<dbReference type="PaxDb" id="3880-AES76158"/>
<gene>
    <name evidence="1" type="ordered locus">MTR_6g072160</name>
</gene>
<sequence>MQRALGAKSKLAFIDGSMPIPDLTKVCHDTSSSAKFDRIRVFSLRSAINNLKQGIKSALEYFIKVRSLWDELNFDRPIPNCTCIHPCTFDSIHVAKNYRTLTAQTLTTTEGISSAIVVHVEPSFYRGRPAFTIIDKSFFGYLPKLGQRFGVIVSYKTWTNDKKFYV</sequence>
<dbReference type="EMBL" id="CM001222">
    <property type="protein sequence ID" value="AES76158.1"/>
    <property type="molecule type" value="Genomic_DNA"/>
</dbReference>
<organism evidence="1 3">
    <name type="scientific">Medicago truncatula</name>
    <name type="common">Barrel medic</name>
    <name type="synonym">Medicago tribuloides</name>
    <dbReference type="NCBI Taxonomy" id="3880"/>
    <lineage>
        <taxon>Eukaryota</taxon>
        <taxon>Viridiplantae</taxon>
        <taxon>Streptophyta</taxon>
        <taxon>Embryophyta</taxon>
        <taxon>Tracheophyta</taxon>
        <taxon>Spermatophyta</taxon>
        <taxon>Magnoliopsida</taxon>
        <taxon>eudicotyledons</taxon>
        <taxon>Gunneridae</taxon>
        <taxon>Pentapetalae</taxon>
        <taxon>rosids</taxon>
        <taxon>fabids</taxon>
        <taxon>Fabales</taxon>
        <taxon>Fabaceae</taxon>
        <taxon>Papilionoideae</taxon>
        <taxon>50 kb inversion clade</taxon>
        <taxon>NPAAA clade</taxon>
        <taxon>Hologalegina</taxon>
        <taxon>IRL clade</taxon>
        <taxon>Trifolieae</taxon>
        <taxon>Medicago</taxon>
    </lineage>
</organism>
<dbReference type="EnsemblPlants" id="AES76158">
    <property type="protein sequence ID" value="AES76158"/>
    <property type="gene ID" value="MTR_6g072160"/>
</dbReference>
<reference evidence="1 3" key="1">
    <citation type="journal article" date="2011" name="Nature">
        <title>The Medicago genome provides insight into the evolution of rhizobial symbioses.</title>
        <authorList>
            <person name="Young N.D."/>
            <person name="Debelle F."/>
            <person name="Oldroyd G.E."/>
            <person name="Geurts R."/>
            <person name="Cannon S.B."/>
            <person name="Udvardi M.K."/>
            <person name="Benedito V.A."/>
            <person name="Mayer K.F."/>
            <person name="Gouzy J."/>
            <person name="Schoof H."/>
            <person name="Van de Peer Y."/>
            <person name="Proost S."/>
            <person name="Cook D.R."/>
            <person name="Meyers B.C."/>
            <person name="Spannagl M."/>
            <person name="Cheung F."/>
            <person name="De Mita S."/>
            <person name="Krishnakumar V."/>
            <person name="Gundlach H."/>
            <person name="Zhou S."/>
            <person name="Mudge J."/>
            <person name="Bharti A.K."/>
            <person name="Murray J.D."/>
            <person name="Naoumkina M.A."/>
            <person name="Rosen B."/>
            <person name="Silverstein K.A."/>
            <person name="Tang H."/>
            <person name="Rombauts S."/>
            <person name="Zhao P.X."/>
            <person name="Zhou P."/>
            <person name="Barbe V."/>
            <person name="Bardou P."/>
            <person name="Bechner M."/>
            <person name="Bellec A."/>
            <person name="Berger A."/>
            <person name="Berges H."/>
            <person name="Bidwell S."/>
            <person name="Bisseling T."/>
            <person name="Choisne N."/>
            <person name="Couloux A."/>
            <person name="Denny R."/>
            <person name="Deshpande S."/>
            <person name="Dai X."/>
            <person name="Doyle J.J."/>
            <person name="Dudez A.M."/>
            <person name="Farmer A.D."/>
            <person name="Fouteau S."/>
            <person name="Franken C."/>
            <person name="Gibelin C."/>
            <person name="Gish J."/>
            <person name="Goldstein S."/>
            <person name="Gonzalez A.J."/>
            <person name="Green P.J."/>
            <person name="Hallab A."/>
            <person name="Hartog M."/>
            <person name="Hua A."/>
            <person name="Humphray S.J."/>
            <person name="Jeong D.H."/>
            <person name="Jing Y."/>
            <person name="Jocker A."/>
            <person name="Kenton S.M."/>
            <person name="Kim D.J."/>
            <person name="Klee K."/>
            <person name="Lai H."/>
            <person name="Lang C."/>
            <person name="Lin S."/>
            <person name="Macmil S.L."/>
            <person name="Magdelenat G."/>
            <person name="Matthews L."/>
            <person name="McCorrison J."/>
            <person name="Monaghan E.L."/>
            <person name="Mun J.H."/>
            <person name="Najar F.Z."/>
            <person name="Nicholson C."/>
            <person name="Noirot C."/>
            <person name="O'Bleness M."/>
            <person name="Paule C.R."/>
            <person name="Poulain J."/>
            <person name="Prion F."/>
            <person name="Qin B."/>
            <person name="Qu C."/>
            <person name="Retzel E.F."/>
            <person name="Riddle C."/>
            <person name="Sallet E."/>
            <person name="Samain S."/>
            <person name="Samson N."/>
            <person name="Sanders I."/>
            <person name="Saurat O."/>
            <person name="Scarpelli C."/>
            <person name="Schiex T."/>
            <person name="Segurens B."/>
            <person name="Severin A.J."/>
            <person name="Sherrier D.J."/>
            <person name="Shi R."/>
            <person name="Sims S."/>
            <person name="Singer S.R."/>
            <person name="Sinharoy S."/>
            <person name="Sterck L."/>
            <person name="Viollet A."/>
            <person name="Wang B.B."/>
            <person name="Wang K."/>
            <person name="Wang M."/>
            <person name="Wang X."/>
            <person name="Warfsmann J."/>
            <person name="Weissenbach J."/>
            <person name="White D.D."/>
            <person name="White J.D."/>
            <person name="Wiley G.B."/>
            <person name="Wincker P."/>
            <person name="Xing Y."/>
            <person name="Yang L."/>
            <person name="Yao Z."/>
            <person name="Ying F."/>
            <person name="Zhai J."/>
            <person name="Zhou L."/>
            <person name="Zuber A."/>
            <person name="Denarie J."/>
            <person name="Dixon R.A."/>
            <person name="May G.D."/>
            <person name="Schwartz D.C."/>
            <person name="Rogers J."/>
            <person name="Quetier F."/>
            <person name="Town C.D."/>
            <person name="Roe B.A."/>
        </authorList>
    </citation>
    <scope>NUCLEOTIDE SEQUENCE [LARGE SCALE GENOMIC DNA]</scope>
    <source>
        <strain evidence="1">A17</strain>
        <strain evidence="2 3">cv. Jemalong A17</strain>
    </source>
</reference>